<gene>
    <name evidence="3" type="ORF">PPSIR1_04858</name>
</gene>
<reference evidence="3 4" key="1">
    <citation type="submission" date="2007-06" db="EMBL/GenBank/DDBJ databases">
        <authorList>
            <person name="Shimkets L."/>
            <person name="Ferriera S."/>
            <person name="Johnson J."/>
            <person name="Kravitz S."/>
            <person name="Beeson K."/>
            <person name="Sutton G."/>
            <person name="Rogers Y.-H."/>
            <person name="Friedman R."/>
            <person name="Frazier M."/>
            <person name="Venter J.C."/>
        </authorList>
    </citation>
    <scope>NUCLEOTIDE SEQUENCE [LARGE SCALE GENOMIC DNA]</scope>
    <source>
        <strain evidence="3 4">SIR-1</strain>
    </source>
</reference>
<accession>A6FWU4</accession>
<protein>
    <submittedName>
        <fullName evidence="3">Probable signal peptide protein</fullName>
    </submittedName>
</protein>
<feature type="compositionally biased region" description="Basic residues" evidence="1">
    <location>
        <begin position="737"/>
        <end position="748"/>
    </location>
</feature>
<dbReference type="InterPro" id="IPR011990">
    <property type="entry name" value="TPR-like_helical_dom_sf"/>
</dbReference>
<dbReference type="STRING" id="391625.PPSIR1_04858"/>
<feature type="region of interest" description="Disordered" evidence="1">
    <location>
        <begin position="703"/>
        <end position="757"/>
    </location>
</feature>
<dbReference type="Gene3D" id="1.25.40.10">
    <property type="entry name" value="Tetratricopeptide repeat domain"/>
    <property type="match status" value="1"/>
</dbReference>
<feature type="compositionally biased region" description="Low complexity" evidence="1">
    <location>
        <begin position="717"/>
        <end position="727"/>
    </location>
</feature>
<dbReference type="OrthoDB" id="310294at2"/>
<dbReference type="Proteomes" id="UP000005801">
    <property type="component" value="Unassembled WGS sequence"/>
</dbReference>
<proteinExistence type="predicted"/>
<evidence type="ECO:0000256" key="1">
    <source>
        <dbReference type="SAM" id="MobiDB-lite"/>
    </source>
</evidence>
<sequence>MRAVEPMPCSVLRSVLRALRSAPRHSESWLVVLVIVLVAGCVTNDDDETRRPLDLGDLGYETPAPRDERPIRLVGRDGTDLPLVGLSLSAIVEDPLALTEMRLDFENGEPGPVDAELLVTLPADARVTRFAAFIEGSWREAEVVERTRGTALPSLFTPPEAVFSPAPREGTQAFRVVLPRIPGGSVQQLILTYAETFEDVDETYRVYLEGIHDVRRASVKAVVHGQPNPLVDVFAGSRVPEVLGYDESGHRHLSRTHLDWTPTGDLVVPNSGKRRVGVRSGRKVAVRVNPLSHDHQAAFNGLTVLFDTSASQAVDYPERVEALADLIVALQPWTGNDIPLRLVAFDQRYETLYEGPLGEIDRSVFTELRDRRALGASDIVGVLRHTAARRDRAVDRVILVSDGLATAGVEGRRALFKSVRELADAGVVRVDVLADVGDLGHPRLEGLVTQLPDSGLVLDRREASRVLVRRLRREVHDEVRVAVPGARWFHPEVVHGVQSDDEILVFADVETVGATLRVTVDAHGKETLDVPILDVEEPLVGWALENARIDFQVEALEREADTSKAAVQPYVAKQLWQKIVTNSRRNRVVNDYTRLVMLADEDDYGAVKMDVAGLPDVLVVGPSGVERRRRGVPNAIADDEVPLARTRLPRFARERLGAEQLRLYAITQIPNPGRDADAAMIAAAPLVGVGEGGSLPVELPTMAEEASADEGGEASEDAGTAEAAAPPAERRDDPRRARPVSNRRRSGKARALPPARPLDGSYRGNMLAVMNLIAWGHAAEAEQVAWRWREAEPRSLMAVVALGEALEANHALDDAARAYGSIIDMYPDRADMRRFASARLERLGSAGARLAIDSYAQARRQRPDHPSSHRLLAFAQLRAGRPKDAFTVLADALRRDWSGDFEGIETVLREDLGVIAAVWIAAEPHLRQDITRRTEQLEAAVATEPSLRFALTWEKGGSDVDLHIRDGLGSHAFHERRALRSGGALDFDVRNGYGPEVFTILGKPSGYPYSLEVQYYNHGAGDVGLGKVQIFEHDGAGHIAFDERPFVVMKHKAFVDLGSLEGSLVGRH</sequence>
<evidence type="ECO:0000313" key="4">
    <source>
        <dbReference type="Proteomes" id="UP000005801"/>
    </source>
</evidence>
<dbReference type="eggNOG" id="COG4783">
    <property type="taxonomic scope" value="Bacteria"/>
</dbReference>
<dbReference type="InterPro" id="IPR013694">
    <property type="entry name" value="VIT"/>
</dbReference>
<feature type="compositionally biased region" description="Acidic residues" evidence="1">
    <location>
        <begin position="706"/>
        <end position="716"/>
    </location>
</feature>
<dbReference type="PROSITE" id="PS51468">
    <property type="entry name" value="VIT"/>
    <property type="match status" value="1"/>
</dbReference>
<comment type="caution">
    <text evidence="3">The sequence shown here is derived from an EMBL/GenBank/DDBJ whole genome shotgun (WGS) entry which is preliminary data.</text>
</comment>
<keyword evidence="4" id="KW-1185">Reference proteome</keyword>
<dbReference type="SUPFAM" id="SSF48452">
    <property type="entry name" value="TPR-like"/>
    <property type="match status" value="1"/>
</dbReference>
<dbReference type="AlphaFoldDB" id="A6FWU4"/>
<dbReference type="eggNOG" id="COG4676">
    <property type="taxonomic scope" value="Bacteria"/>
</dbReference>
<name>A6FWU4_9BACT</name>
<evidence type="ECO:0000313" key="3">
    <source>
        <dbReference type="EMBL" id="EDM81768.1"/>
    </source>
</evidence>
<organism evidence="3 4">
    <name type="scientific">Plesiocystis pacifica SIR-1</name>
    <dbReference type="NCBI Taxonomy" id="391625"/>
    <lineage>
        <taxon>Bacteria</taxon>
        <taxon>Pseudomonadati</taxon>
        <taxon>Myxococcota</taxon>
        <taxon>Polyangia</taxon>
        <taxon>Nannocystales</taxon>
        <taxon>Nannocystaceae</taxon>
        <taxon>Plesiocystis</taxon>
    </lineage>
</organism>
<feature type="domain" description="VIT" evidence="2">
    <location>
        <begin position="67"/>
        <end position="195"/>
    </location>
</feature>
<dbReference type="eggNOG" id="COG2304">
    <property type="taxonomic scope" value="Bacteria"/>
</dbReference>
<evidence type="ECO:0000259" key="2">
    <source>
        <dbReference type="PROSITE" id="PS51468"/>
    </source>
</evidence>
<dbReference type="EMBL" id="ABCS01000001">
    <property type="protein sequence ID" value="EDM81768.1"/>
    <property type="molecule type" value="Genomic_DNA"/>
</dbReference>
<dbReference type="RefSeq" id="WP_006968943.1">
    <property type="nucleotide sequence ID" value="NZ_ABCS01000001.1"/>
</dbReference>